<evidence type="ECO:0000313" key="2">
    <source>
        <dbReference type="Proteomes" id="UP000709295"/>
    </source>
</evidence>
<accession>A0A8J5IWH5</accession>
<dbReference type="EMBL" id="JAENGY010001493">
    <property type="protein sequence ID" value="KAG6948881.1"/>
    <property type="molecule type" value="Genomic_DNA"/>
</dbReference>
<gene>
    <name evidence="1" type="ORF">JG688_00014885</name>
</gene>
<dbReference type="Proteomes" id="UP000709295">
    <property type="component" value="Unassembled WGS sequence"/>
</dbReference>
<comment type="caution">
    <text evidence="1">The sequence shown here is derived from an EMBL/GenBank/DDBJ whole genome shotgun (WGS) entry which is preliminary data.</text>
</comment>
<feature type="non-terminal residue" evidence="1">
    <location>
        <position position="1"/>
    </location>
</feature>
<reference evidence="1" key="1">
    <citation type="submission" date="2021-01" db="EMBL/GenBank/DDBJ databases">
        <title>Phytophthora aleatoria, a newly-described species from Pinus radiata is distinct from Phytophthora cactorum isolates based on comparative genomics.</title>
        <authorList>
            <person name="Mcdougal R."/>
            <person name="Panda P."/>
            <person name="Williams N."/>
            <person name="Studholme D.J."/>
        </authorList>
    </citation>
    <scope>NUCLEOTIDE SEQUENCE</scope>
    <source>
        <strain evidence="1">NZFS 4037</strain>
    </source>
</reference>
<proteinExistence type="predicted"/>
<sequence>EFVHFFVDANFGTSSGHWIYNFSKSQFCINMGIFDDKVSSAQWRDLPQTGNFADNQARVAFYSGGDCTGIVRTWPTAENNFPTNFALDGIDKQISSFMIWQTSNKVEEIAPDPRFLE</sequence>
<evidence type="ECO:0000313" key="1">
    <source>
        <dbReference type="EMBL" id="KAG6948881.1"/>
    </source>
</evidence>
<dbReference type="AlphaFoldDB" id="A0A8J5IWH5"/>
<keyword evidence="2" id="KW-1185">Reference proteome</keyword>
<protein>
    <submittedName>
        <fullName evidence="1">Uncharacterized protein</fullName>
    </submittedName>
</protein>
<organism evidence="1 2">
    <name type="scientific">Phytophthora aleatoria</name>
    <dbReference type="NCBI Taxonomy" id="2496075"/>
    <lineage>
        <taxon>Eukaryota</taxon>
        <taxon>Sar</taxon>
        <taxon>Stramenopiles</taxon>
        <taxon>Oomycota</taxon>
        <taxon>Peronosporomycetes</taxon>
        <taxon>Peronosporales</taxon>
        <taxon>Peronosporaceae</taxon>
        <taxon>Phytophthora</taxon>
    </lineage>
</organism>
<name>A0A8J5IWH5_9STRA</name>